<organism evidence="2 3">
    <name type="scientific">Hymenobacter aerilatus</name>
    <dbReference type="NCBI Taxonomy" id="2932251"/>
    <lineage>
        <taxon>Bacteria</taxon>
        <taxon>Pseudomonadati</taxon>
        <taxon>Bacteroidota</taxon>
        <taxon>Cytophagia</taxon>
        <taxon>Cytophagales</taxon>
        <taxon>Hymenobacteraceae</taxon>
        <taxon>Hymenobacter</taxon>
    </lineage>
</organism>
<gene>
    <name evidence="2" type="ORF">MUN82_04690</name>
</gene>
<keyword evidence="3" id="KW-1185">Reference proteome</keyword>
<name>A0A8T9SZM3_9BACT</name>
<proteinExistence type="predicted"/>
<feature type="region of interest" description="Disordered" evidence="1">
    <location>
        <begin position="1"/>
        <end position="20"/>
    </location>
</feature>
<reference evidence="2 3" key="1">
    <citation type="submission" date="2022-04" db="EMBL/GenBank/DDBJ databases">
        <title>Hymenobacter sp. isolated from the air.</title>
        <authorList>
            <person name="Won M."/>
            <person name="Lee C.-M."/>
            <person name="Woen H.-Y."/>
            <person name="Kwon S.-W."/>
        </authorList>
    </citation>
    <scope>NUCLEOTIDE SEQUENCE [LARGE SCALE GENOMIC DNA]</scope>
    <source>
        <strain evidence="3">5413 J-13</strain>
    </source>
</reference>
<dbReference type="AlphaFoldDB" id="A0A8T9SZM3"/>
<dbReference type="KEGG" id="haei:MUN82_04690"/>
<feature type="compositionally biased region" description="Basic and acidic residues" evidence="1">
    <location>
        <begin position="1"/>
        <end position="12"/>
    </location>
</feature>
<dbReference type="Proteomes" id="UP000829925">
    <property type="component" value="Chromosome"/>
</dbReference>
<evidence type="ECO:0000256" key="1">
    <source>
        <dbReference type="SAM" id="MobiDB-lite"/>
    </source>
</evidence>
<protein>
    <submittedName>
        <fullName evidence="2">Uncharacterized protein</fullName>
    </submittedName>
</protein>
<evidence type="ECO:0000313" key="3">
    <source>
        <dbReference type="Proteomes" id="UP000829925"/>
    </source>
</evidence>
<evidence type="ECO:0000313" key="2">
    <source>
        <dbReference type="EMBL" id="UOR06394.1"/>
    </source>
</evidence>
<accession>A0A8T9SZM3</accession>
<dbReference type="RefSeq" id="WP_245095358.1">
    <property type="nucleotide sequence ID" value="NZ_CP095053.1"/>
</dbReference>
<dbReference type="EMBL" id="CP095053">
    <property type="protein sequence ID" value="UOR06394.1"/>
    <property type="molecule type" value="Genomic_DNA"/>
</dbReference>
<sequence>MNTPFRLDDHPRRPYPLAPPPASYFEQLPRRVMDRVQPTDPAAPALSWLGRLPLPLRTALASVLLLGGFAASLVLSSTPTSASATLAAVPQEELVQYLLANDSRVTLADLADVSVTAPATAASYLHASPEELERALDAQPTDDSYL</sequence>